<reference evidence="10" key="1">
    <citation type="journal article" date="2020" name="Biotechnol. Biofuels">
        <title>New insights from the biogas microbiome by comprehensive genome-resolved metagenomics of nearly 1600 species originating from multiple anaerobic digesters.</title>
        <authorList>
            <person name="Campanaro S."/>
            <person name="Treu L."/>
            <person name="Rodriguez-R L.M."/>
            <person name="Kovalovszki A."/>
            <person name="Ziels R.M."/>
            <person name="Maus I."/>
            <person name="Zhu X."/>
            <person name="Kougias P.G."/>
            <person name="Basile A."/>
            <person name="Luo G."/>
            <person name="Schluter A."/>
            <person name="Konstantinidis K.T."/>
            <person name="Angelidaki I."/>
        </authorList>
    </citation>
    <scope>NUCLEOTIDE SEQUENCE</scope>
    <source>
        <strain evidence="10">AS01afH2WH_6</strain>
    </source>
</reference>
<dbReference type="EMBL" id="JAAXZR010000025">
    <property type="protein sequence ID" value="NLT80068.1"/>
    <property type="molecule type" value="Genomic_DNA"/>
</dbReference>
<dbReference type="Pfam" id="PF12822">
    <property type="entry name" value="ECF_trnsprt"/>
    <property type="match status" value="1"/>
</dbReference>
<evidence type="ECO:0000256" key="2">
    <source>
        <dbReference type="ARBA" id="ARBA00005540"/>
    </source>
</evidence>
<keyword evidence="3" id="KW-0813">Transport</keyword>
<feature type="region of interest" description="Disordered" evidence="8">
    <location>
        <begin position="1"/>
        <end position="43"/>
    </location>
</feature>
<keyword evidence="7 9" id="KW-0472">Membrane</keyword>
<evidence type="ECO:0000256" key="9">
    <source>
        <dbReference type="SAM" id="Phobius"/>
    </source>
</evidence>
<evidence type="ECO:0000313" key="11">
    <source>
        <dbReference type="Proteomes" id="UP000767327"/>
    </source>
</evidence>
<feature type="compositionally biased region" description="Polar residues" evidence="8">
    <location>
        <begin position="1"/>
        <end position="28"/>
    </location>
</feature>
<feature type="transmembrane region" description="Helical" evidence="9">
    <location>
        <begin position="179"/>
        <end position="206"/>
    </location>
</feature>
<dbReference type="Proteomes" id="UP000767327">
    <property type="component" value="Unassembled WGS sequence"/>
</dbReference>
<accession>A0A971CZS8</accession>
<reference evidence="10" key="2">
    <citation type="submission" date="2020-01" db="EMBL/GenBank/DDBJ databases">
        <authorList>
            <person name="Campanaro S."/>
        </authorList>
    </citation>
    <scope>NUCLEOTIDE SEQUENCE</scope>
    <source>
        <strain evidence="10">AS01afH2WH_6</strain>
    </source>
</reference>
<evidence type="ECO:0000256" key="8">
    <source>
        <dbReference type="SAM" id="MobiDB-lite"/>
    </source>
</evidence>
<feature type="transmembrane region" description="Helical" evidence="9">
    <location>
        <begin position="51"/>
        <end position="72"/>
    </location>
</feature>
<dbReference type="PANTHER" id="PTHR38438">
    <property type="entry name" value="RIBOFLAVIN TRANSPORTER RIBU"/>
    <property type="match status" value="1"/>
</dbReference>
<evidence type="ECO:0000256" key="5">
    <source>
        <dbReference type="ARBA" id="ARBA00022692"/>
    </source>
</evidence>
<dbReference type="RefSeq" id="WP_273174112.1">
    <property type="nucleotide sequence ID" value="NZ_JAAXZR010000025.1"/>
</dbReference>
<dbReference type="Gene3D" id="1.10.1760.20">
    <property type="match status" value="1"/>
</dbReference>
<evidence type="ECO:0000256" key="1">
    <source>
        <dbReference type="ARBA" id="ARBA00004651"/>
    </source>
</evidence>
<comment type="similarity">
    <text evidence="2">Belongs to the prokaryotic riboflavin transporter (P-RFT) (TC 2.A.87) family.</text>
</comment>
<sequence>MKETRLNMSMPSDGSKPANTPRNSSHQPLSPKRDPHSTSDVQEGRWSTRRIAIYALFVALSIVASFIELPLFPAAPYLKYDPSGIVSLISGFAFGPMAAVLVSILSWVPHLFTDPYGTLMAVAVALSLSVPASLVYRRVHTRKGALLGIIVGSVCALAVAIIGNLIITPLYADISVSAVATMILPVLLPFNLMKLAIHGVVTFLIYKPISMLVHR</sequence>
<dbReference type="InterPro" id="IPR025720">
    <property type="entry name" value="RibU"/>
</dbReference>
<evidence type="ECO:0000256" key="3">
    <source>
        <dbReference type="ARBA" id="ARBA00022448"/>
    </source>
</evidence>
<name>A0A971CZS8_9BIFI</name>
<keyword evidence="6 9" id="KW-1133">Transmembrane helix</keyword>
<evidence type="ECO:0000256" key="4">
    <source>
        <dbReference type="ARBA" id="ARBA00022475"/>
    </source>
</evidence>
<organism evidence="10 11">
    <name type="scientific">Bifidobacterium crudilactis</name>
    <dbReference type="NCBI Taxonomy" id="327277"/>
    <lineage>
        <taxon>Bacteria</taxon>
        <taxon>Bacillati</taxon>
        <taxon>Actinomycetota</taxon>
        <taxon>Actinomycetes</taxon>
        <taxon>Bifidobacteriales</taxon>
        <taxon>Bifidobacteriaceae</taxon>
        <taxon>Bifidobacterium</taxon>
    </lineage>
</organism>
<dbReference type="AlphaFoldDB" id="A0A971CZS8"/>
<evidence type="ECO:0000256" key="7">
    <source>
        <dbReference type="ARBA" id="ARBA00023136"/>
    </source>
</evidence>
<dbReference type="GO" id="GO:0032217">
    <property type="term" value="F:riboflavin transmembrane transporter activity"/>
    <property type="evidence" value="ECO:0007669"/>
    <property type="project" value="InterPro"/>
</dbReference>
<protein>
    <submittedName>
        <fullName evidence="10">ECF transporter S component</fullName>
    </submittedName>
</protein>
<comment type="caution">
    <text evidence="10">The sequence shown here is derived from an EMBL/GenBank/DDBJ whole genome shotgun (WGS) entry which is preliminary data.</text>
</comment>
<dbReference type="GO" id="GO:0005886">
    <property type="term" value="C:plasma membrane"/>
    <property type="evidence" value="ECO:0007669"/>
    <property type="project" value="UniProtKB-SubCell"/>
</dbReference>
<evidence type="ECO:0000313" key="10">
    <source>
        <dbReference type="EMBL" id="NLT80068.1"/>
    </source>
</evidence>
<feature type="transmembrane region" description="Helical" evidence="9">
    <location>
        <begin position="84"/>
        <end position="109"/>
    </location>
</feature>
<feature type="transmembrane region" description="Helical" evidence="9">
    <location>
        <begin position="145"/>
        <end position="167"/>
    </location>
</feature>
<dbReference type="PANTHER" id="PTHR38438:SF1">
    <property type="entry name" value="RIBOFLAVIN TRANSPORTER RIBU"/>
    <property type="match status" value="1"/>
</dbReference>
<proteinExistence type="inferred from homology"/>
<dbReference type="InterPro" id="IPR024529">
    <property type="entry name" value="ECF_trnsprt_substrate-spec"/>
</dbReference>
<keyword evidence="5 9" id="KW-0812">Transmembrane</keyword>
<keyword evidence="4" id="KW-1003">Cell membrane</keyword>
<evidence type="ECO:0000256" key="6">
    <source>
        <dbReference type="ARBA" id="ARBA00022989"/>
    </source>
</evidence>
<gene>
    <name evidence="10" type="ORF">GXW98_07290</name>
</gene>
<comment type="subcellular location">
    <subcellularLocation>
        <location evidence="1">Cell membrane</location>
        <topology evidence="1">Multi-pass membrane protein</topology>
    </subcellularLocation>
</comment>